<accession>A0A0B5I4U5</accession>
<protein>
    <submittedName>
        <fullName evidence="1">Uncharacterized protein</fullName>
    </submittedName>
</protein>
<name>A0A0B5I4U5_9ACTN</name>
<organism evidence="1 2">
    <name type="scientific">Streptomyces vietnamensis</name>
    <dbReference type="NCBI Taxonomy" id="362257"/>
    <lineage>
        <taxon>Bacteria</taxon>
        <taxon>Bacillati</taxon>
        <taxon>Actinomycetota</taxon>
        <taxon>Actinomycetes</taxon>
        <taxon>Kitasatosporales</taxon>
        <taxon>Streptomycetaceae</taxon>
        <taxon>Streptomyces</taxon>
    </lineage>
</organism>
<evidence type="ECO:0000313" key="2">
    <source>
        <dbReference type="Proteomes" id="UP000031774"/>
    </source>
</evidence>
<dbReference type="EMBL" id="CP010407">
    <property type="protein sequence ID" value="AJF65427.1"/>
    <property type="molecule type" value="Genomic_DNA"/>
</dbReference>
<reference evidence="1 2" key="1">
    <citation type="submission" date="2014-12" db="EMBL/GenBank/DDBJ databases">
        <title>Complete genome sequence of Streptomyces vietnamensis strain GIMV4.0001, a genetic manipulable producer of the benzoisochromanequinone antibiotic granaticin.</title>
        <authorList>
            <person name="Deng M.R."/>
            <person name="Guo J."/>
            <person name="Ma L.Y."/>
            <person name="Feng G.D."/>
            <person name="Mo C.Y."/>
            <person name="Zhu H.H."/>
        </authorList>
    </citation>
    <scope>NUCLEOTIDE SEQUENCE [LARGE SCALE GENOMIC DNA]</scope>
    <source>
        <strain evidence="2">GIMV4.0001</strain>
    </source>
</reference>
<sequence>MPLSLYLPGMREMTVPVGDGFADLADALGLTPEELAAEACDRAVRAEAHQVWDQALRLAKLHDSLLRRLGE</sequence>
<keyword evidence="2" id="KW-1185">Reference proteome</keyword>
<proteinExistence type="predicted"/>
<dbReference type="KEGG" id="svt:SVTN_14390"/>
<dbReference type="Proteomes" id="UP000031774">
    <property type="component" value="Chromosome"/>
</dbReference>
<dbReference type="STRING" id="362257.SVTN_14390"/>
<dbReference type="AlphaFoldDB" id="A0A0B5I4U5"/>
<dbReference type="HOGENOM" id="CLU_2738499_0_0_11"/>
<gene>
    <name evidence="1" type="ORF">SVTN_14390</name>
</gene>
<evidence type="ECO:0000313" key="1">
    <source>
        <dbReference type="EMBL" id="AJF65427.1"/>
    </source>
</evidence>